<proteinExistence type="predicted"/>
<protein>
    <submittedName>
        <fullName evidence="1">Uncharacterized protein</fullName>
    </submittedName>
</protein>
<accession>A0A5B8MY14</accession>
<reference evidence="1 2" key="1">
    <citation type="submission" date="2018-07" db="EMBL/GenBank/DDBJ databases">
        <title>The complete nuclear genome of the prasinophyte Chloropicon primus (CCMP1205).</title>
        <authorList>
            <person name="Pombert J.-F."/>
            <person name="Otis C."/>
            <person name="Turmel M."/>
            <person name="Lemieux C."/>
        </authorList>
    </citation>
    <scope>NUCLEOTIDE SEQUENCE [LARGE SCALE GENOMIC DNA]</scope>
    <source>
        <strain evidence="1 2">CCMP1205</strain>
    </source>
</reference>
<keyword evidence="2" id="KW-1185">Reference proteome</keyword>
<dbReference type="AlphaFoldDB" id="A0A5B8MY14"/>
<evidence type="ECO:0000313" key="2">
    <source>
        <dbReference type="Proteomes" id="UP000316726"/>
    </source>
</evidence>
<evidence type="ECO:0000313" key="1">
    <source>
        <dbReference type="EMBL" id="QDZ25473.1"/>
    </source>
</evidence>
<sequence length="615" mass="68706">MPSSSSIDVKEKLHQTHLKKIVVPLDEEHEESCDMLRTNCCNAFFHYLADRIEQVYDVTDKNREATANACGISDGSAKPKKYRKVRTKLKLQIPMTCMRRNGGFSLLYTNETSGCLELKICMTRKTLHKCFASFGCHDGRAVAAVAKQQDTRNSNTSAGVRVGNLASILGLQQPTATAAAVRSDEAGEGAGSQECFDFSFWTKESILQQYVPSKGPSNTLYRVSWQQSSSSSCTPRPSKVWKLSSLLPSAQHPLVDVYSAKKCSIQDVSGKKFVQGAVEVTARFANSIEAISCRGPKRIKVVEMVLDLVLSDAEDWNVIQVKAIKCASITSASRRTTGTPSKCFGDYCGRLSLRENQFSAAGYKPASSPHGRKNVVTVRPFMHNNSVKPGYGTLSLAAKKSGGFVLCEEENDPNDKVYFKIPYKLILNDRSGVYRESDNTVKWMYKSEGEDRFGRSEWETFKSGESTLIEDAFQKGCKFFRLREGASISFVEEKMECLGSHHNTPPPCSRDAVTHDIKRHPPFVTQQYILDRSKASKEKASAVVKNNEGEFSPSKPRSPLRYVDGKPFVRHLGVSVARPPDLEKKKVYDMVTVCRDCYRIYLCKEHMKLQGMLRE</sequence>
<organism evidence="1 2">
    <name type="scientific">Chloropicon primus</name>
    <dbReference type="NCBI Taxonomy" id="1764295"/>
    <lineage>
        <taxon>Eukaryota</taxon>
        <taxon>Viridiplantae</taxon>
        <taxon>Chlorophyta</taxon>
        <taxon>Chloropicophyceae</taxon>
        <taxon>Chloropicales</taxon>
        <taxon>Chloropicaceae</taxon>
        <taxon>Chloropicon</taxon>
    </lineage>
</organism>
<name>A0A5B8MY14_9CHLO</name>
<dbReference type="EMBL" id="CP031050">
    <property type="protein sequence ID" value="QDZ25473.1"/>
    <property type="molecule type" value="Genomic_DNA"/>
</dbReference>
<gene>
    <name evidence="1" type="ORF">A3770_17p79910</name>
</gene>
<dbReference type="Proteomes" id="UP000316726">
    <property type="component" value="Chromosome 17"/>
</dbReference>